<comment type="similarity">
    <text evidence="2 7">Belongs to the Casparian strip membrane proteins (CASP) family.</text>
</comment>
<dbReference type="InterPro" id="IPR006702">
    <property type="entry name" value="CASP_dom"/>
</dbReference>
<name>A0AAD3TIF8_NEPGR</name>
<evidence type="ECO:0000256" key="2">
    <source>
        <dbReference type="ARBA" id="ARBA00007651"/>
    </source>
</evidence>
<feature type="transmembrane region" description="Helical" evidence="7">
    <location>
        <begin position="54"/>
        <end position="75"/>
    </location>
</feature>
<dbReference type="GO" id="GO:0005886">
    <property type="term" value="C:plasma membrane"/>
    <property type="evidence" value="ECO:0007669"/>
    <property type="project" value="UniProtKB-SubCell"/>
</dbReference>
<evidence type="ECO:0000256" key="5">
    <source>
        <dbReference type="ARBA" id="ARBA00022989"/>
    </source>
</evidence>
<evidence type="ECO:0000256" key="6">
    <source>
        <dbReference type="ARBA" id="ARBA00023136"/>
    </source>
</evidence>
<evidence type="ECO:0000256" key="7">
    <source>
        <dbReference type="RuleBase" id="RU361233"/>
    </source>
</evidence>
<feature type="transmembrane region" description="Helical" evidence="7">
    <location>
        <begin position="185"/>
        <end position="207"/>
    </location>
</feature>
<protein>
    <recommendedName>
        <fullName evidence="7">CASP-like protein</fullName>
    </recommendedName>
</protein>
<comment type="caution">
    <text evidence="10">The sequence shown here is derived from an EMBL/GenBank/DDBJ whole genome shotgun (WGS) entry which is preliminary data.</text>
</comment>
<feature type="transmembrane region" description="Helical" evidence="7">
    <location>
        <begin position="95"/>
        <end position="120"/>
    </location>
</feature>
<evidence type="ECO:0000256" key="4">
    <source>
        <dbReference type="ARBA" id="ARBA00022692"/>
    </source>
</evidence>
<dbReference type="AlphaFoldDB" id="A0AAD3TIF8"/>
<feature type="transmembrane region" description="Helical" evidence="7">
    <location>
        <begin position="132"/>
        <end position="159"/>
    </location>
</feature>
<dbReference type="NCBIfam" id="TIGR01569">
    <property type="entry name" value="A_tha_TIGR01569"/>
    <property type="match status" value="1"/>
</dbReference>
<keyword evidence="6 7" id="KW-0472">Membrane</keyword>
<evidence type="ECO:0000256" key="8">
    <source>
        <dbReference type="SAM" id="MobiDB-lite"/>
    </source>
</evidence>
<dbReference type="EMBL" id="BSYO01000037">
    <property type="protein sequence ID" value="GMH30130.1"/>
    <property type="molecule type" value="Genomic_DNA"/>
</dbReference>
<accession>A0AAD3TIF8</accession>
<dbReference type="PANTHER" id="PTHR36488">
    <property type="entry name" value="CASP-LIKE PROTEIN 1U1"/>
    <property type="match status" value="1"/>
</dbReference>
<keyword evidence="5 7" id="KW-1133">Transmembrane helix</keyword>
<dbReference type="InterPro" id="IPR044173">
    <property type="entry name" value="CASPL"/>
</dbReference>
<feature type="domain" description="Casparian strip membrane protein" evidence="9">
    <location>
        <begin position="47"/>
        <end position="194"/>
    </location>
</feature>
<evidence type="ECO:0000313" key="10">
    <source>
        <dbReference type="EMBL" id="GMH30130.1"/>
    </source>
</evidence>
<keyword evidence="3 7" id="KW-1003">Cell membrane</keyword>
<evidence type="ECO:0000256" key="1">
    <source>
        <dbReference type="ARBA" id="ARBA00004651"/>
    </source>
</evidence>
<feature type="region of interest" description="Disordered" evidence="8">
    <location>
        <begin position="1"/>
        <end position="21"/>
    </location>
</feature>
<comment type="subcellular location">
    <subcellularLocation>
        <location evidence="1 7">Cell membrane</location>
        <topology evidence="1 7">Multi-pass membrane protein</topology>
    </subcellularLocation>
</comment>
<dbReference type="InterPro" id="IPR006459">
    <property type="entry name" value="CASP/CASPL"/>
</dbReference>
<dbReference type="PANTHER" id="PTHR36488:SF11">
    <property type="entry name" value="CASP-LIKE PROTEIN"/>
    <property type="match status" value="1"/>
</dbReference>
<sequence>MMKGEEEAAIEAGEGSRREAKGKTPIMEAPLIGSRGRTGRDDGGVKRGVAIIDFIVRLCAIAAGLGATVAMGTATETLPFFTQFFQFQASYDDLPAFKFFVIANAVSSGYLILSLPFSIVTIARPLAKPPRLLLIAFDTVALTLTTAGGSSAAAIVYLAHKGNTSTNWIAICQQFNNFCQRVSGAVVASFILMVLLILLIVISAVALKNH</sequence>
<evidence type="ECO:0000259" key="9">
    <source>
        <dbReference type="Pfam" id="PF04535"/>
    </source>
</evidence>
<dbReference type="Proteomes" id="UP001279734">
    <property type="component" value="Unassembled WGS sequence"/>
</dbReference>
<evidence type="ECO:0000256" key="3">
    <source>
        <dbReference type="ARBA" id="ARBA00022475"/>
    </source>
</evidence>
<keyword evidence="11" id="KW-1185">Reference proteome</keyword>
<dbReference type="Pfam" id="PF04535">
    <property type="entry name" value="CASP_dom"/>
    <property type="match status" value="1"/>
</dbReference>
<reference evidence="10" key="1">
    <citation type="submission" date="2023-05" db="EMBL/GenBank/DDBJ databases">
        <title>Nepenthes gracilis genome sequencing.</title>
        <authorList>
            <person name="Fukushima K."/>
        </authorList>
    </citation>
    <scope>NUCLEOTIDE SEQUENCE</scope>
    <source>
        <strain evidence="10">SING2019-196</strain>
    </source>
</reference>
<organism evidence="10 11">
    <name type="scientific">Nepenthes gracilis</name>
    <name type="common">Slender pitcher plant</name>
    <dbReference type="NCBI Taxonomy" id="150966"/>
    <lineage>
        <taxon>Eukaryota</taxon>
        <taxon>Viridiplantae</taxon>
        <taxon>Streptophyta</taxon>
        <taxon>Embryophyta</taxon>
        <taxon>Tracheophyta</taxon>
        <taxon>Spermatophyta</taxon>
        <taxon>Magnoliopsida</taxon>
        <taxon>eudicotyledons</taxon>
        <taxon>Gunneridae</taxon>
        <taxon>Pentapetalae</taxon>
        <taxon>Caryophyllales</taxon>
        <taxon>Nepenthaceae</taxon>
        <taxon>Nepenthes</taxon>
    </lineage>
</organism>
<gene>
    <name evidence="10" type="ORF">Nepgr_031973</name>
</gene>
<proteinExistence type="inferred from homology"/>
<evidence type="ECO:0000313" key="11">
    <source>
        <dbReference type="Proteomes" id="UP001279734"/>
    </source>
</evidence>
<keyword evidence="4 7" id="KW-0812">Transmembrane</keyword>
<comment type="subunit">
    <text evidence="7">Homodimer and heterodimers.</text>
</comment>